<reference evidence="2" key="1">
    <citation type="submission" date="2018-06" db="EMBL/GenBank/DDBJ databases">
        <authorList>
            <consortium name="Pathogen Informatics"/>
        </authorList>
    </citation>
    <scope>NUCLEOTIDE SEQUENCE [LARGE SCALE GENOMIC DNA]</scope>
    <source>
        <strain evidence="2">NCTC10115</strain>
    </source>
</reference>
<gene>
    <name evidence="1" type="ORF">NCTC10115_01341</name>
</gene>
<dbReference type="Proteomes" id="UP000260136">
    <property type="component" value="Chromosome"/>
</dbReference>
<proteinExistence type="predicted"/>
<evidence type="ECO:0000313" key="2">
    <source>
        <dbReference type="Proteomes" id="UP000260136"/>
    </source>
</evidence>
<accession>A0A3B0PDS9</accession>
<protein>
    <submittedName>
        <fullName evidence="1">DNA polymerase III subunits gamma and tau</fullName>
    </submittedName>
</protein>
<dbReference type="EMBL" id="LS991952">
    <property type="protein sequence ID" value="SYV95308.1"/>
    <property type="molecule type" value="Genomic_DNA"/>
</dbReference>
<sequence>MTVTDKAAIVLLEDENVAELLNEQNYNNSKVHTINHIFDKEIYVFAVTKEVMKPIFEQTQKIKDLDIINYYNDLYQSLDVDKLRAIKKQKTQAEILSELLDK</sequence>
<evidence type="ECO:0000313" key="1">
    <source>
        <dbReference type="EMBL" id="SYV95308.1"/>
    </source>
</evidence>
<dbReference type="AlphaFoldDB" id="A0A3B0PDS9"/>
<name>A0A3B0PDS9_MYCGL</name>
<organism evidence="1 2">
    <name type="scientific">Mycoplasmoides gallisepticum</name>
    <name type="common">Mycoplasma gallisepticum</name>
    <dbReference type="NCBI Taxonomy" id="2096"/>
    <lineage>
        <taxon>Bacteria</taxon>
        <taxon>Bacillati</taxon>
        <taxon>Mycoplasmatota</taxon>
        <taxon>Mycoplasmoidales</taxon>
        <taxon>Mycoplasmoidaceae</taxon>
        <taxon>Mycoplasmoides</taxon>
    </lineage>
</organism>